<evidence type="ECO:0000313" key="2">
    <source>
        <dbReference type="EMBL" id="CAL1411225.1"/>
    </source>
</evidence>
<sequence length="137" mass="15173">MISYNKNKSFHRSHVCDPGVGFPLLPVCNPAAGVPSSRRHLAVDVISPCHHAVDSIDSSRRQVSITPSIPLAVALLIPLIGLPSSRCHLVGSSKQPGRRRLDDKVDYVPGIWNRRKLFVFISFGYYILAYVGIKVFH</sequence>
<keyword evidence="3" id="KW-1185">Reference proteome</keyword>
<proteinExistence type="predicted"/>
<name>A0AAV2GKG2_9ROSI</name>
<gene>
    <name evidence="2" type="ORF">LTRI10_LOCUS50596</name>
</gene>
<dbReference type="AlphaFoldDB" id="A0AAV2GKG2"/>
<evidence type="ECO:0000256" key="1">
    <source>
        <dbReference type="SAM" id="Phobius"/>
    </source>
</evidence>
<protein>
    <submittedName>
        <fullName evidence="2">Uncharacterized protein</fullName>
    </submittedName>
</protein>
<dbReference type="EMBL" id="OZ034822">
    <property type="protein sequence ID" value="CAL1411225.1"/>
    <property type="molecule type" value="Genomic_DNA"/>
</dbReference>
<organism evidence="2 3">
    <name type="scientific">Linum trigynum</name>
    <dbReference type="NCBI Taxonomy" id="586398"/>
    <lineage>
        <taxon>Eukaryota</taxon>
        <taxon>Viridiplantae</taxon>
        <taxon>Streptophyta</taxon>
        <taxon>Embryophyta</taxon>
        <taxon>Tracheophyta</taxon>
        <taxon>Spermatophyta</taxon>
        <taxon>Magnoliopsida</taxon>
        <taxon>eudicotyledons</taxon>
        <taxon>Gunneridae</taxon>
        <taxon>Pentapetalae</taxon>
        <taxon>rosids</taxon>
        <taxon>fabids</taxon>
        <taxon>Malpighiales</taxon>
        <taxon>Linaceae</taxon>
        <taxon>Linum</taxon>
    </lineage>
</organism>
<keyword evidence="1" id="KW-0812">Transmembrane</keyword>
<feature type="transmembrane region" description="Helical" evidence="1">
    <location>
        <begin position="117"/>
        <end position="136"/>
    </location>
</feature>
<evidence type="ECO:0000313" key="3">
    <source>
        <dbReference type="Proteomes" id="UP001497516"/>
    </source>
</evidence>
<keyword evidence="1" id="KW-0472">Membrane</keyword>
<keyword evidence="1" id="KW-1133">Transmembrane helix</keyword>
<dbReference type="Proteomes" id="UP001497516">
    <property type="component" value="Chromosome 9"/>
</dbReference>
<reference evidence="2 3" key="1">
    <citation type="submission" date="2024-04" db="EMBL/GenBank/DDBJ databases">
        <authorList>
            <person name="Fracassetti M."/>
        </authorList>
    </citation>
    <scope>NUCLEOTIDE SEQUENCE [LARGE SCALE GENOMIC DNA]</scope>
</reference>
<accession>A0AAV2GKG2</accession>